<feature type="region of interest" description="Disordered" evidence="1">
    <location>
        <begin position="275"/>
        <end position="307"/>
    </location>
</feature>
<accession>A0A1K1LCA3</accession>
<dbReference type="KEGG" id="dpg:DESPIGER_0449"/>
<dbReference type="Proteomes" id="UP000186323">
    <property type="component" value="Chromosome I"/>
</dbReference>
<dbReference type="InterPro" id="IPR012106">
    <property type="entry name" value="Phage_Mu_Gp1"/>
</dbReference>
<protein>
    <submittedName>
        <fullName evidence="2">Phage protein</fullName>
    </submittedName>
</protein>
<proteinExistence type="predicted"/>
<keyword evidence="3" id="KW-1185">Reference proteome</keyword>
<feature type="compositionally biased region" description="Basic and acidic residues" evidence="1">
    <location>
        <begin position="173"/>
        <end position="195"/>
    </location>
</feature>
<evidence type="ECO:0000256" key="1">
    <source>
        <dbReference type="SAM" id="MobiDB-lite"/>
    </source>
</evidence>
<evidence type="ECO:0000313" key="3">
    <source>
        <dbReference type="Proteomes" id="UP000186323"/>
    </source>
</evidence>
<organism evidence="2 3">
    <name type="scientific">Desulfovibrio piger</name>
    <dbReference type="NCBI Taxonomy" id="901"/>
    <lineage>
        <taxon>Bacteria</taxon>
        <taxon>Pseudomonadati</taxon>
        <taxon>Thermodesulfobacteriota</taxon>
        <taxon>Desulfovibrionia</taxon>
        <taxon>Desulfovibrionales</taxon>
        <taxon>Desulfovibrionaceae</taxon>
        <taxon>Desulfovibrio</taxon>
    </lineage>
</organism>
<evidence type="ECO:0000313" key="2">
    <source>
        <dbReference type="EMBL" id="SFV72339.1"/>
    </source>
</evidence>
<dbReference type="RefSeq" id="WP_072332529.1">
    <property type="nucleotide sequence ID" value="NZ_CALUWT010000010.1"/>
</dbReference>
<feature type="region of interest" description="Disordered" evidence="1">
    <location>
        <begin position="170"/>
        <end position="195"/>
    </location>
</feature>
<dbReference type="Pfam" id="PF10123">
    <property type="entry name" value="Mu-like_Pro"/>
    <property type="match status" value="1"/>
</dbReference>
<gene>
    <name evidence="2" type="ORF">DESPIGER_0449</name>
</gene>
<dbReference type="EMBL" id="LT630450">
    <property type="protein sequence ID" value="SFV72339.1"/>
    <property type="molecule type" value="Genomic_DNA"/>
</dbReference>
<dbReference type="AlphaFoldDB" id="A0A1K1LCA3"/>
<name>A0A1K1LCA3_9BACT</name>
<sequence length="307" mass="33803">MDKWIEIARTGTFTDSAGRQQTFTEKDLDAIASAYDPQKRDAPLVFGHPQTDAAPAFGWAQRLKREGGRLLAQFAQVPEQVRALVGAGHYRHVSMSLMPDRVTLRHVALLGAAQPAIDGLRAVEFSDGDDVITVDFAATPQGDTMTMEELQRQVGQLQAQIEALKTENASLKKKAETSQQEKEQAETSKTEAEKKAEKASADFAAYREQVEGERREARVSDLVKDGKVKPADKEKVLTFAAALASQGGSVDFAAPDGKSETISLEERYLRELEARPRDQRFAEFSTPPAHAGNDQPEWTPDDMVSKM</sequence>
<reference evidence="3" key="1">
    <citation type="submission" date="2016-10" db="EMBL/GenBank/DDBJ databases">
        <authorList>
            <person name="Wegmann U."/>
        </authorList>
    </citation>
    <scope>NUCLEOTIDE SEQUENCE [LARGE SCALE GENOMIC DNA]</scope>
</reference>
<dbReference type="OrthoDB" id="9816412at2"/>